<evidence type="ECO:0000256" key="1">
    <source>
        <dbReference type="ARBA" id="ARBA00004141"/>
    </source>
</evidence>
<dbReference type="AlphaFoldDB" id="A0A937DK67"/>
<dbReference type="Gene3D" id="1.20.1250.20">
    <property type="entry name" value="MFS general substrate transporter like domains"/>
    <property type="match status" value="1"/>
</dbReference>
<dbReference type="Pfam" id="PF07690">
    <property type="entry name" value="MFS_1"/>
    <property type="match status" value="1"/>
</dbReference>
<evidence type="ECO:0000256" key="3">
    <source>
        <dbReference type="ARBA" id="ARBA00022692"/>
    </source>
</evidence>
<dbReference type="PROSITE" id="PS00216">
    <property type="entry name" value="SUGAR_TRANSPORT_1"/>
    <property type="match status" value="1"/>
</dbReference>
<dbReference type="PANTHER" id="PTHR23504">
    <property type="entry name" value="MAJOR FACILITATOR SUPERFAMILY DOMAIN-CONTAINING PROTEIN 10"/>
    <property type="match status" value="1"/>
</dbReference>
<keyword evidence="4 6" id="KW-1133">Transmembrane helix</keyword>
<dbReference type="GO" id="GO:0022857">
    <property type="term" value="F:transmembrane transporter activity"/>
    <property type="evidence" value="ECO:0007669"/>
    <property type="project" value="InterPro"/>
</dbReference>
<evidence type="ECO:0000256" key="6">
    <source>
        <dbReference type="SAM" id="Phobius"/>
    </source>
</evidence>
<evidence type="ECO:0000259" key="7">
    <source>
        <dbReference type="PROSITE" id="PS50850"/>
    </source>
</evidence>
<reference evidence="8" key="1">
    <citation type="submission" date="2021-01" db="EMBL/GenBank/DDBJ databases">
        <title>Marivirga sp. nov., isolated from intertidal surface sediments.</title>
        <authorList>
            <person name="Zhang M."/>
        </authorList>
    </citation>
    <scope>NUCLEOTIDE SEQUENCE</scope>
    <source>
        <strain evidence="8">SM1354</strain>
    </source>
</reference>
<dbReference type="GO" id="GO:0016020">
    <property type="term" value="C:membrane"/>
    <property type="evidence" value="ECO:0007669"/>
    <property type="project" value="UniProtKB-SubCell"/>
</dbReference>
<keyword evidence="9" id="KW-1185">Reference proteome</keyword>
<feature type="transmembrane region" description="Helical" evidence="6">
    <location>
        <begin position="130"/>
        <end position="148"/>
    </location>
</feature>
<dbReference type="InterPro" id="IPR036259">
    <property type="entry name" value="MFS_trans_sf"/>
</dbReference>
<gene>
    <name evidence="8" type="ORF">JKP34_11705</name>
</gene>
<evidence type="ECO:0000256" key="4">
    <source>
        <dbReference type="ARBA" id="ARBA00022989"/>
    </source>
</evidence>
<feature type="transmembrane region" description="Helical" evidence="6">
    <location>
        <begin position="97"/>
        <end position="118"/>
    </location>
</feature>
<dbReference type="InterPro" id="IPR020846">
    <property type="entry name" value="MFS_dom"/>
</dbReference>
<feature type="transmembrane region" description="Helical" evidence="6">
    <location>
        <begin position="65"/>
        <end position="85"/>
    </location>
</feature>
<feature type="transmembrane region" description="Helical" evidence="6">
    <location>
        <begin position="30"/>
        <end position="53"/>
    </location>
</feature>
<sequence length="395" mass="43417">MLYSIFIALTDILLGLLEKIKTAFTGSGKVNILPLLSVNFIGALGYSIILPFLVYLVKDFGGNEVIYGLMGAVYPAFQLVGGPILGKWSDRVGRKKVLLISQIGTFVSWLVFIIAFFVPQTDLFKFNYSGSLVLFTLPLLVLFIARAFDGLTGGNISVANAYLSDISDKSNRKKNFGKMSSAMNLGFIIGPVISGYIAALNNGELKTVILAAIISFVAIFIIQFLLKNPKNDDNSEQKTAQQNTSTQIDISVWKIKQVPLMVALFFLIYLAFNFFYATFPIYAANILEWDSAKLGPFFAVLSGVMILVQGPGLSYLNDYFSEKQLFFVGGILLIGMFYCLTFTNVYIIYTGAILFGLGNGLMWPSFLSILATKGTKQQQGAIQALNKSRPYCAIV</sequence>
<comment type="caution">
    <text evidence="8">The sequence shown here is derived from an EMBL/GenBank/DDBJ whole genome shotgun (WGS) entry which is preliminary data.</text>
</comment>
<dbReference type="InterPro" id="IPR005829">
    <property type="entry name" value="Sugar_transporter_CS"/>
</dbReference>
<dbReference type="RefSeq" id="WP_201921434.1">
    <property type="nucleotide sequence ID" value="NZ_JAERQG010000002.1"/>
</dbReference>
<evidence type="ECO:0000313" key="8">
    <source>
        <dbReference type="EMBL" id="MBL0765921.1"/>
    </source>
</evidence>
<keyword evidence="3 6" id="KW-0812">Transmembrane</keyword>
<dbReference type="EMBL" id="JAERQG010000002">
    <property type="protein sequence ID" value="MBL0765921.1"/>
    <property type="molecule type" value="Genomic_DNA"/>
</dbReference>
<evidence type="ECO:0000256" key="2">
    <source>
        <dbReference type="ARBA" id="ARBA00022448"/>
    </source>
</evidence>
<keyword evidence="5 6" id="KW-0472">Membrane</keyword>
<proteinExistence type="predicted"/>
<feature type="transmembrane region" description="Helical" evidence="6">
    <location>
        <begin position="260"/>
        <end position="282"/>
    </location>
</feature>
<dbReference type="InterPro" id="IPR011701">
    <property type="entry name" value="MFS"/>
</dbReference>
<feature type="transmembrane region" description="Helical" evidence="6">
    <location>
        <begin position="325"/>
        <end position="347"/>
    </location>
</feature>
<feature type="transmembrane region" description="Helical" evidence="6">
    <location>
        <begin position="294"/>
        <end position="313"/>
    </location>
</feature>
<keyword evidence="2" id="KW-0813">Transport</keyword>
<evidence type="ECO:0000313" key="9">
    <source>
        <dbReference type="Proteomes" id="UP000642920"/>
    </source>
</evidence>
<name>A0A937DK67_9BACT</name>
<accession>A0A937DK67</accession>
<dbReference type="Proteomes" id="UP000642920">
    <property type="component" value="Unassembled WGS sequence"/>
</dbReference>
<dbReference type="CDD" id="cd17330">
    <property type="entry name" value="MFS_SLC46_TetA_like"/>
    <property type="match status" value="1"/>
</dbReference>
<feature type="transmembrane region" description="Helical" evidence="6">
    <location>
        <begin position="207"/>
        <end position="226"/>
    </location>
</feature>
<dbReference type="PROSITE" id="PS50850">
    <property type="entry name" value="MFS"/>
    <property type="match status" value="1"/>
</dbReference>
<protein>
    <submittedName>
        <fullName evidence="8">MFS transporter</fullName>
    </submittedName>
</protein>
<dbReference type="SUPFAM" id="SSF103473">
    <property type="entry name" value="MFS general substrate transporter"/>
    <property type="match status" value="1"/>
</dbReference>
<comment type="subcellular location">
    <subcellularLocation>
        <location evidence="1">Membrane</location>
        <topology evidence="1">Multi-pass membrane protein</topology>
    </subcellularLocation>
</comment>
<feature type="transmembrane region" description="Helical" evidence="6">
    <location>
        <begin position="353"/>
        <end position="371"/>
    </location>
</feature>
<feature type="domain" description="Major facilitator superfamily (MFS) profile" evidence="7">
    <location>
        <begin position="31"/>
        <end position="395"/>
    </location>
</feature>
<organism evidence="8 9">
    <name type="scientific">Marivirga atlantica</name>
    <dbReference type="NCBI Taxonomy" id="1548457"/>
    <lineage>
        <taxon>Bacteria</taxon>
        <taxon>Pseudomonadati</taxon>
        <taxon>Bacteroidota</taxon>
        <taxon>Cytophagia</taxon>
        <taxon>Cytophagales</taxon>
        <taxon>Marivirgaceae</taxon>
        <taxon>Marivirga</taxon>
    </lineage>
</organism>
<evidence type="ECO:0000256" key="5">
    <source>
        <dbReference type="ARBA" id="ARBA00023136"/>
    </source>
</evidence>
<dbReference type="PANTHER" id="PTHR23504:SF15">
    <property type="entry name" value="MAJOR FACILITATOR SUPERFAMILY (MFS) PROFILE DOMAIN-CONTAINING PROTEIN"/>
    <property type="match status" value="1"/>
</dbReference>
<feature type="transmembrane region" description="Helical" evidence="6">
    <location>
        <begin position="182"/>
        <end position="201"/>
    </location>
</feature>